<dbReference type="Gene3D" id="3.30.565.10">
    <property type="entry name" value="Histidine kinase-like ATPase, C-terminal domain"/>
    <property type="match status" value="1"/>
</dbReference>
<dbReference type="PANTHER" id="PTHR45339">
    <property type="entry name" value="HYBRID SIGNAL TRANSDUCTION HISTIDINE KINASE J"/>
    <property type="match status" value="1"/>
</dbReference>
<evidence type="ECO:0000256" key="4">
    <source>
        <dbReference type="ARBA" id="ARBA00022801"/>
    </source>
</evidence>
<dbReference type="Proteomes" id="UP000049077">
    <property type="component" value="Unassembled WGS sequence"/>
</dbReference>
<dbReference type="InterPro" id="IPR003661">
    <property type="entry name" value="HisK_dim/P_dom"/>
</dbReference>
<dbReference type="Pfam" id="PF00072">
    <property type="entry name" value="Response_reg"/>
    <property type="match status" value="1"/>
</dbReference>
<dbReference type="SMART" id="SM00388">
    <property type="entry name" value="HisKA"/>
    <property type="match status" value="1"/>
</dbReference>
<keyword evidence="10" id="KW-0808">Transferase</keyword>
<keyword evidence="7" id="KW-0472">Membrane</keyword>
<evidence type="ECO:0000313" key="11">
    <source>
        <dbReference type="EMBL" id="CDT73226.1"/>
    </source>
</evidence>
<feature type="transmembrane region" description="Helical" evidence="7">
    <location>
        <begin position="16"/>
        <end position="34"/>
    </location>
</feature>
<dbReference type="GO" id="GO:0016787">
    <property type="term" value="F:hydrolase activity"/>
    <property type="evidence" value="ECO:0007669"/>
    <property type="project" value="UniProtKB-KW"/>
</dbReference>
<dbReference type="Proteomes" id="UP000049495">
    <property type="component" value="Unassembled WGS sequence"/>
</dbReference>
<dbReference type="RefSeq" id="WP_048659827.1">
    <property type="nucleotide sequence ID" value="NZ_AP025478.1"/>
</dbReference>
<dbReference type="InterPro" id="IPR005467">
    <property type="entry name" value="His_kinase_dom"/>
</dbReference>
<proteinExistence type="predicted"/>
<dbReference type="InterPro" id="IPR036097">
    <property type="entry name" value="HisK_dim/P_sf"/>
</dbReference>
<comment type="caution">
    <text evidence="10">The sequence shown here is derived from an EMBL/GenBank/DDBJ whole genome shotgun (WGS) entry which is preliminary data.</text>
</comment>
<reference evidence="13" key="2">
    <citation type="submission" date="2014-06" db="EMBL/GenBank/DDBJ databases">
        <authorList>
            <person name="Le Roux Frederique"/>
        </authorList>
    </citation>
    <scope>NUCLEOTIDE SEQUENCE [LARGE SCALE GENOMIC DNA]</scope>
    <source>
        <strain evidence="13">J5-5</strain>
    </source>
</reference>
<keyword evidence="7" id="KW-0812">Transmembrane</keyword>
<gene>
    <name evidence="11" type="ORF">VCR4J5_910011</name>
    <name evidence="10" type="ORF">VCR5J5_1470004</name>
</gene>
<sequence>MAKNSIKNSYEQTRRLGMLILFSCIFIVVGIYGWTYQTSLYHKEEKELLSYNTSLEKAFAMIENLNIDARRWEKDYDIESETLTNTQLRELDLLITEMGIESTPFSKSLEKNIAYWRLASDYALRISILNSEANTSFYNFLGRLDESKQGGELLSIISRLPMENHVFLDELSENSYSVLKRDIIELIKISSYLKNELENYLEIIENIWLQKTKVLPLVIDLNNERYSIEYNLKNAANILKEKNNKQQKELKNQKKETNNILYIYLICLGFFIIWRIFLSANLIRKENKKIARINAYLKEKLKASQLAENMKTNFLSIISYESRASLNIIMGLTRFANEKSANSEQKAKLTQIITASENLNLLLNDVMELIDFEMERITLDSDPFSPKKVIELIINKYQKKAKAKAIIFEFSLDKTINDVYIGDQKRFYQLIDYLLSNAFTYTETGHISLKVSADSGKNFSSHMQRINFQLEDTGIQSSPEDIKTLFKPFSIVNLISSRKSGATGVHLSIVSYLIKLMGGDIEATIPAYKGMQYNFHLNLEIDEIGQPPIAIDDLLDSGKSKEILTNQILKVLIVEDCTLNAFFLKWMLEGQKHEVTIAKNGIECINIIEKSDFDIIFMDQYMPEMDGIEATKKIRAYDNYKSKIPIIGCTADAFQETRYLLLSAGQNDVIHKPVSNEVVSEIIKSLLAGKYNPTKIET</sequence>
<keyword evidence="5" id="KW-0902">Two-component regulatory system</keyword>
<feature type="modified residue" description="4-aspartylphosphate" evidence="6">
    <location>
        <position position="619"/>
    </location>
</feature>
<dbReference type="InterPro" id="IPR036890">
    <property type="entry name" value="HATPase_C_sf"/>
</dbReference>
<keyword evidence="7" id="KW-1133">Transmembrane helix</keyword>
<dbReference type="Gene3D" id="3.40.50.2300">
    <property type="match status" value="1"/>
</dbReference>
<reference evidence="10 12" key="1">
    <citation type="submission" date="2014-06" db="EMBL/GenBank/DDBJ databases">
        <authorList>
            <person name="Le Roux F."/>
        </authorList>
    </citation>
    <scope>NUCLEOTIDE SEQUENCE</scope>
    <source>
        <strain evidence="11 12">J5-4</strain>
        <strain evidence="10">J5-5</strain>
    </source>
</reference>
<dbReference type="PROSITE" id="PS50109">
    <property type="entry name" value="HIS_KIN"/>
    <property type="match status" value="1"/>
</dbReference>
<feature type="transmembrane region" description="Helical" evidence="7">
    <location>
        <begin position="261"/>
        <end position="283"/>
    </location>
</feature>
<evidence type="ECO:0000313" key="13">
    <source>
        <dbReference type="Proteomes" id="UP000049495"/>
    </source>
</evidence>
<dbReference type="EC" id="2.7.13.3" evidence="2"/>
<dbReference type="CDD" id="cd00082">
    <property type="entry name" value="HisKA"/>
    <property type="match status" value="1"/>
</dbReference>
<evidence type="ECO:0000256" key="7">
    <source>
        <dbReference type="SAM" id="Phobius"/>
    </source>
</evidence>
<dbReference type="SUPFAM" id="SSF52172">
    <property type="entry name" value="CheY-like"/>
    <property type="match status" value="1"/>
</dbReference>
<dbReference type="EMBL" id="CCJX01000181">
    <property type="protein sequence ID" value="CDT73226.1"/>
    <property type="molecule type" value="Genomic_DNA"/>
</dbReference>
<name>A0A822MXQ0_9VIBR</name>
<dbReference type="Pfam" id="PF02518">
    <property type="entry name" value="HATPase_c"/>
    <property type="match status" value="1"/>
</dbReference>
<feature type="domain" description="Histidine kinase" evidence="8">
    <location>
        <begin position="317"/>
        <end position="541"/>
    </location>
</feature>
<dbReference type="EMBL" id="CCJV01000054">
    <property type="protein sequence ID" value="CDT12329.1"/>
    <property type="molecule type" value="Genomic_DNA"/>
</dbReference>
<evidence type="ECO:0000256" key="6">
    <source>
        <dbReference type="PROSITE-ProRule" id="PRU00169"/>
    </source>
</evidence>
<keyword evidence="12" id="KW-1185">Reference proteome</keyword>
<dbReference type="SUPFAM" id="SSF47384">
    <property type="entry name" value="Homodimeric domain of signal transducing histidine kinase"/>
    <property type="match status" value="1"/>
</dbReference>
<dbReference type="SMART" id="SM00448">
    <property type="entry name" value="REC"/>
    <property type="match status" value="1"/>
</dbReference>
<dbReference type="Gene3D" id="1.10.287.130">
    <property type="match status" value="1"/>
</dbReference>
<dbReference type="SMART" id="SM00387">
    <property type="entry name" value="HATPase_c"/>
    <property type="match status" value="1"/>
</dbReference>
<feature type="domain" description="Response regulatory" evidence="9">
    <location>
        <begin position="570"/>
        <end position="687"/>
    </location>
</feature>
<evidence type="ECO:0000256" key="1">
    <source>
        <dbReference type="ARBA" id="ARBA00000085"/>
    </source>
</evidence>
<evidence type="ECO:0000313" key="10">
    <source>
        <dbReference type="EMBL" id="CDT12329.1"/>
    </source>
</evidence>
<dbReference type="PANTHER" id="PTHR45339:SF1">
    <property type="entry name" value="HYBRID SIGNAL TRANSDUCTION HISTIDINE KINASE J"/>
    <property type="match status" value="1"/>
</dbReference>
<dbReference type="InterPro" id="IPR003594">
    <property type="entry name" value="HATPase_dom"/>
</dbReference>
<evidence type="ECO:0000256" key="5">
    <source>
        <dbReference type="ARBA" id="ARBA00023012"/>
    </source>
</evidence>
<dbReference type="InterPro" id="IPR011006">
    <property type="entry name" value="CheY-like_superfamily"/>
</dbReference>
<keyword evidence="10" id="KW-0418">Kinase</keyword>
<dbReference type="CDD" id="cd17546">
    <property type="entry name" value="REC_hyHK_CKI1_RcsC-like"/>
    <property type="match status" value="1"/>
</dbReference>
<evidence type="ECO:0000256" key="2">
    <source>
        <dbReference type="ARBA" id="ARBA00012438"/>
    </source>
</evidence>
<dbReference type="GeneID" id="93903534"/>
<dbReference type="SUPFAM" id="SSF55874">
    <property type="entry name" value="ATPase domain of HSP90 chaperone/DNA topoisomerase II/histidine kinase"/>
    <property type="match status" value="1"/>
</dbReference>
<protein>
    <recommendedName>
        <fullName evidence="2">histidine kinase</fullName>
        <ecNumber evidence="2">2.7.13.3</ecNumber>
    </recommendedName>
</protein>
<dbReference type="PROSITE" id="PS50110">
    <property type="entry name" value="RESPONSE_REGULATORY"/>
    <property type="match status" value="1"/>
</dbReference>
<dbReference type="GO" id="GO:0000155">
    <property type="term" value="F:phosphorelay sensor kinase activity"/>
    <property type="evidence" value="ECO:0007669"/>
    <property type="project" value="InterPro"/>
</dbReference>
<evidence type="ECO:0000259" key="8">
    <source>
        <dbReference type="PROSITE" id="PS50109"/>
    </source>
</evidence>
<keyword evidence="3 6" id="KW-0597">Phosphoprotein</keyword>
<evidence type="ECO:0000256" key="3">
    <source>
        <dbReference type="ARBA" id="ARBA00022553"/>
    </source>
</evidence>
<evidence type="ECO:0000313" key="12">
    <source>
        <dbReference type="Proteomes" id="UP000049077"/>
    </source>
</evidence>
<dbReference type="InterPro" id="IPR001789">
    <property type="entry name" value="Sig_transdc_resp-reg_receiver"/>
</dbReference>
<accession>A0A822MXQ0</accession>
<comment type="catalytic activity">
    <reaction evidence="1">
        <text>ATP + protein L-histidine = ADP + protein N-phospho-L-histidine.</text>
        <dbReference type="EC" id="2.7.13.3"/>
    </reaction>
</comment>
<evidence type="ECO:0000259" key="9">
    <source>
        <dbReference type="PROSITE" id="PS50110"/>
    </source>
</evidence>
<organism evidence="10 13">
    <name type="scientific">Vibrio crassostreae</name>
    <dbReference type="NCBI Taxonomy" id="246167"/>
    <lineage>
        <taxon>Bacteria</taxon>
        <taxon>Pseudomonadati</taxon>
        <taxon>Pseudomonadota</taxon>
        <taxon>Gammaproteobacteria</taxon>
        <taxon>Vibrionales</taxon>
        <taxon>Vibrionaceae</taxon>
        <taxon>Vibrio</taxon>
    </lineage>
</organism>
<keyword evidence="4" id="KW-0378">Hydrolase</keyword>
<dbReference type="AlphaFoldDB" id="A0A822MXQ0"/>